<accession>A0A1H0VFZ0</accession>
<dbReference type="EMBL" id="FNJQ01000053">
    <property type="protein sequence ID" value="SDP77125.1"/>
    <property type="molecule type" value="Genomic_DNA"/>
</dbReference>
<dbReference type="AlphaFoldDB" id="A0A1H0VFZ0"/>
<dbReference type="RefSeq" id="WP_074573586.1">
    <property type="nucleotide sequence ID" value="NZ_FNJQ01000053.1"/>
</dbReference>
<evidence type="ECO:0000256" key="1">
    <source>
        <dbReference type="SAM" id="SignalP"/>
    </source>
</evidence>
<protein>
    <recommendedName>
        <fullName evidence="4">Lipoprotein</fullName>
    </recommendedName>
</protein>
<evidence type="ECO:0000313" key="2">
    <source>
        <dbReference type="EMBL" id="SDP77125.1"/>
    </source>
</evidence>
<keyword evidence="1" id="KW-0732">Signal</keyword>
<proteinExistence type="predicted"/>
<evidence type="ECO:0000313" key="3">
    <source>
        <dbReference type="Proteomes" id="UP000182412"/>
    </source>
</evidence>
<dbReference type="Proteomes" id="UP000182412">
    <property type="component" value="Unassembled WGS sequence"/>
</dbReference>
<dbReference type="OrthoDB" id="1664849at2"/>
<dbReference type="PROSITE" id="PS51257">
    <property type="entry name" value="PROKAR_LIPOPROTEIN"/>
    <property type="match status" value="1"/>
</dbReference>
<evidence type="ECO:0008006" key="4">
    <source>
        <dbReference type="Google" id="ProtNLM"/>
    </source>
</evidence>
<name>A0A1H0VFZ0_SELRU</name>
<organism evidence="2 3">
    <name type="scientific">Selenomonas ruminantium</name>
    <dbReference type="NCBI Taxonomy" id="971"/>
    <lineage>
        <taxon>Bacteria</taxon>
        <taxon>Bacillati</taxon>
        <taxon>Bacillota</taxon>
        <taxon>Negativicutes</taxon>
        <taxon>Selenomonadales</taxon>
        <taxon>Selenomonadaceae</taxon>
        <taxon>Selenomonas</taxon>
    </lineage>
</organism>
<reference evidence="2 3" key="1">
    <citation type="submission" date="2016-10" db="EMBL/GenBank/DDBJ databases">
        <authorList>
            <person name="de Groot N.N."/>
        </authorList>
    </citation>
    <scope>NUCLEOTIDE SEQUENCE [LARGE SCALE GENOMIC DNA]</scope>
    <source>
        <strain evidence="2 3">S137</strain>
    </source>
</reference>
<feature type="chain" id="PRO_5039252937" description="Lipoprotein" evidence="1">
    <location>
        <begin position="24"/>
        <end position="203"/>
    </location>
</feature>
<gene>
    <name evidence="2" type="ORF">SAMN05216366_15316</name>
</gene>
<feature type="signal peptide" evidence="1">
    <location>
        <begin position="1"/>
        <end position="23"/>
    </location>
</feature>
<sequence length="203" mass="22857">MKKKICSKVLVIMLMLAALFTSGCGPEVRLGAIMLRDAIKGDSPFFEDSGSKWKTIKLEQNDGKILQLDLPFALNDNGEFESDDIVQNAEWHRYKNDSIFVSVDHCRLADSKKEVTFNLKTFTADFGGCEKMHPELKKIEKRTINGKEMTYAEIQAEDNGARTIECVGIHSGRESWTIIYAYRSDDKAMHKLVEKSIASISLG</sequence>